<proteinExistence type="predicted"/>
<evidence type="ECO:0000256" key="4">
    <source>
        <dbReference type="ARBA" id="ARBA00022989"/>
    </source>
</evidence>
<dbReference type="EMBL" id="JAFLCK010000001">
    <property type="protein sequence ID" value="MBN8658972.1"/>
    <property type="molecule type" value="Genomic_DNA"/>
</dbReference>
<dbReference type="GO" id="GO:0016020">
    <property type="term" value="C:membrane"/>
    <property type="evidence" value="ECO:0007669"/>
    <property type="project" value="UniProtKB-SubCell"/>
</dbReference>
<gene>
    <name evidence="7" type="ORF">J0M35_01310</name>
</gene>
<comment type="caution">
    <text evidence="7">The sequence shown here is derived from an EMBL/GenBank/DDBJ whole genome shotgun (WGS) entry which is preliminary data.</text>
</comment>
<dbReference type="PANTHER" id="PTHR30093:SF44">
    <property type="entry name" value="TYPE II SECRETION SYSTEM CORE PROTEIN G"/>
    <property type="match status" value="1"/>
</dbReference>
<dbReference type="InterPro" id="IPR045584">
    <property type="entry name" value="Pilin-like"/>
</dbReference>
<evidence type="ECO:0000256" key="5">
    <source>
        <dbReference type="ARBA" id="ARBA00023136"/>
    </source>
</evidence>
<evidence type="ECO:0000313" key="7">
    <source>
        <dbReference type="EMBL" id="MBN8658972.1"/>
    </source>
</evidence>
<keyword evidence="3" id="KW-0812">Transmembrane</keyword>
<dbReference type="PANTHER" id="PTHR30093">
    <property type="entry name" value="GENERAL SECRETION PATHWAY PROTEIN G"/>
    <property type="match status" value="1"/>
</dbReference>
<keyword evidence="5" id="KW-0472">Membrane</keyword>
<evidence type="ECO:0000256" key="6">
    <source>
        <dbReference type="SAM" id="MobiDB-lite"/>
    </source>
</evidence>
<evidence type="ECO:0000256" key="2">
    <source>
        <dbReference type="ARBA" id="ARBA00022481"/>
    </source>
</evidence>
<evidence type="ECO:0000256" key="3">
    <source>
        <dbReference type="ARBA" id="ARBA00022692"/>
    </source>
</evidence>
<comment type="subcellular location">
    <subcellularLocation>
        <location evidence="1">Membrane</location>
        <topology evidence="1">Single-pass membrane protein</topology>
    </subcellularLocation>
</comment>
<dbReference type="AlphaFoldDB" id="A0A8J7P8Q3"/>
<feature type="region of interest" description="Disordered" evidence="6">
    <location>
        <begin position="67"/>
        <end position="91"/>
    </location>
</feature>
<accession>A0A8J7P8Q3</accession>
<reference evidence="7" key="1">
    <citation type="submission" date="2021-02" db="EMBL/GenBank/DDBJ databases">
        <title>Genome-Resolved Metagenomics of a Microbial Community Performing Photosynthetic Biological Nutrient Removal.</title>
        <authorList>
            <person name="Mcdaniel E.A."/>
        </authorList>
    </citation>
    <scope>NUCLEOTIDE SEQUENCE</scope>
    <source>
        <strain evidence="7">UWPOB_OBS1</strain>
    </source>
</reference>
<name>A0A8J7P8Q3_9BACT</name>
<organism evidence="7 8">
    <name type="scientific">Candidatus Obscuribacter phosphatis</name>
    <dbReference type="NCBI Taxonomy" id="1906157"/>
    <lineage>
        <taxon>Bacteria</taxon>
        <taxon>Bacillati</taxon>
        <taxon>Candidatus Melainabacteria</taxon>
        <taxon>Candidatus Obscuribacterales</taxon>
        <taxon>Candidatus Obscuribacteraceae</taxon>
        <taxon>Candidatus Obscuribacter</taxon>
    </lineage>
</organism>
<dbReference type="Proteomes" id="UP000664277">
    <property type="component" value="Unassembled WGS sequence"/>
</dbReference>
<protein>
    <submittedName>
        <fullName evidence="7">Type II secretion system protein</fullName>
    </submittedName>
</protein>
<dbReference type="SUPFAM" id="SSF54523">
    <property type="entry name" value="Pili subunits"/>
    <property type="match status" value="1"/>
</dbReference>
<keyword evidence="4" id="KW-1133">Transmembrane helix</keyword>
<keyword evidence="2" id="KW-0488">Methylation</keyword>
<dbReference type="Gene3D" id="3.30.700.10">
    <property type="entry name" value="Glycoprotein, Type 4 Pilin"/>
    <property type="match status" value="1"/>
</dbReference>
<evidence type="ECO:0000313" key="8">
    <source>
        <dbReference type="Proteomes" id="UP000664277"/>
    </source>
</evidence>
<evidence type="ECO:0000256" key="1">
    <source>
        <dbReference type="ARBA" id="ARBA00004167"/>
    </source>
</evidence>
<sequence>MIELLVVVIIIGILAAIALPNFIGAQDKAREASVKANMRTAQIAAESFATDSGGSYPGSVDDFKPYFPGGSSAKGGSNGNPPVNPFSNTGSWPTAGSVTDVAAARAATPASIGSAGQIEYSAIGPSTGPTSYAIRGGNKTGVALAGTAPGTTLVLSNQ</sequence>